<protein>
    <submittedName>
        <fullName evidence="2">Uncharacterized protein</fullName>
    </submittedName>
</protein>
<evidence type="ECO:0000313" key="2">
    <source>
        <dbReference type="EMBL" id="SFQ96510.1"/>
    </source>
</evidence>
<sequence length="74" mass="7638">MLETWKVAPALEAGIPDGVFTVVHGFGPRSAGETLTVNPAGELRAGWQGLQAAPALRLGDPKDPTTRNSSAARG</sequence>
<feature type="region of interest" description="Disordered" evidence="1">
    <location>
        <begin position="52"/>
        <end position="74"/>
    </location>
</feature>
<dbReference type="EMBL" id="FOYL01000001">
    <property type="protein sequence ID" value="SFQ96510.1"/>
    <property type="molecule type" value="Genomic_DNA"/>
</dbReference>
<dbReference type="InterPro" id="IPR016162">
    <property type="entry name" value="Ald_DH_N"/>
</dbReference>
<evidence type="ECO:0000256" key="1">
    <source>
        <dbReference type="SAM" id="MobiDB-lite"/>
    </source>
</evidence>
<accession>A0A1I6CTJ0</accession>
<dbReference type="GO" id="GO:0016491">
    <property type="term" value="F:oxidoreductase activity"/>
    <property type="evidence" value="ECO:0007669"/>
    <property type="project" value="InterPro"/>
</dbReference>
<dbReference type="RefSeq" id="WP_143138458.1">
    <property type="nucleotide sequence ID" value="NZ_FOYL01000001.1"/>
</dbReference>
<proteinExistence type="predicted"/>
<dbReference type="STRING" id="84724.SAMN04488564_101281"/>
<dbReference type="AlphaFoldDB" id="A0A1I6CTJ0"/>
<dbReference type="Proteomes" id="UP000198583">
    <property type="component" value="Unassembled WGS sequence"/>
</dbReference>
<evidence type="ECO:0000313" key="3">
    <source>
        <dbReference type="Proteomes" id="UP000198583"/>
    </source>
</evidence>
<reference evidence="3" key="1">
    <citation type="submission" date="2016-10" db="EMBL/GenBank/DDBJ databases">
        <authorList>
            <person name="Varghese N."/>
            <person name="Submissions S."/>
        </authorList>
    </citation>
    <scope>NUCLEOTIDE SEQUENCE [LARGE SCALE GENOMIC DNA]</scope>
    <source>
        <strain evidence="3">DSM 44232</strain>
    </source>
</reference>
<gene>
    <name evidence="2" type="ORF">SAMN04488564_101281</name>
</gene>
<dbReference type="Gene3D" id="3.40.605.10">
    <property type="entry name" value="Aldehyde Dehydrogenase, Chain A, domain 1"/>
    <property type="match status" value="1"/>
</dbReference>
<name>A0A1I6CTJ0_9PSEU</name>
<keyword evidence="3" id="KW-1185">Reference proteome</keyword>
<organism evidence="2 3">
    <name type="scientific">Lentzea waywayandensis</name>
    <dbReference type="NCBI Taxonomy" id="84724"/>
    <lineage>
        <taxon>Bacteria</taxon>
        <taxon>Bacillati</taxon>
        <taxon>Actinomycetota</taxon>
        <taxon>Actinomycetes</taxon>
        <taxon>Pseudonocardiales</taxon>
        <taxon>Pseudonocardiaceae</taxon>
        <taxon>Lentzea</taxon>
    </lineage>
</organism>